<gene>
    <name evidence="11" type="ORF">MARU1_001767</name>
</gene>
<keyword evidence="6" id="KW-0805">Transcription regulation</keyword>
<evidence type="ECO:0000256" key="2">
    <source>
        <dbReference type="ARBA" id="ARBA00022723"/>
    </source>
</evidence>
<dbReference type="PROSITE" id="PS50157">
    <property type="entry name" value="ZINC_FINGER_C2H2_2"/>
    <property type="match status" value="8"/>
</dbReference>
<reference evidence="11 12" key="1">
    <citation type="submission" date="2023-03" db="EMBL/GenBank/DDBJ databases">
        <title>Mating type loci evolution in Malassezia.</title>
        <authorList>
            <person name="Coelho M.A."/>
        </authorList>
    </citation>
    <scope>NUCLEOTIDE SEQUENCE [LARGE SCALE GENOMIC DNA]</scope>
    <source>
        <strain evidence="11 12">CBS 13387</strain>
    </source>
</reference>
<dbReference type="FunFam" id="3.30.160.60:FF:000202">
    <property type="entry name" value="Zinc finger protein 574"/>
    <property type="match status" value="1"/>
</dbReference>
<dbReference type="InterPro" id="IPR051061">
    <property type="entry name" value="Zinc_finger_trans_reg"/>
</dbReference>
<evidence type="ECO:0000313" key="11">
    <source>
        <dbReference type="EMBL" id="WFD15745.1"/>
    </source>
</evidence>
<name>A0AAJ6CLW4_9BASI</name>
<proteinExistence type="predicted"/>
<comment type="subcellular location">
    <subcellularLocation>
        <location evidence="1">Nucleus</location>
    </subcellularLocation>
</comment>
<feature type="domain" description="C2H2-type" evidence="10">
    <location>
        <begin position="229"/>
        <end position="256"/>
    </location>
</feature>
<evidence type="ECO:0000256" key="1">
    <source>
        <dbReference type="ARBA" id="ARBA00004123"/>
    </source>
</evidence>
<dbReference type="SUPFAM" id="SSF57667">
    <property type="entry name" value="beta-beta-alpha zinc fingers"/>
    <property type="match status" value="4"/>
</dbReference>
<dbReference type="Pfam" id="PF00096">
    <property type="entry name" value="zf-C2H2"/>
    <property type="match status" value="5"/>
</dbReference>
<sequence length="389" mass="44638">MVEAEQGARRVWVCDVDGCGKTYVKQARLLEHQRVHTGERPFVCEHCGASYMRSTHLAAHMRTHMDESMKPLACPRETCTKRFWTQQHLRRHVLSCHAMESGVHSMSMLDAEAALGVAGVAGLYHCDIPGCDLVFSKRKHLYQHRREAHADPSCSHAPFVCDVCGKHFLTNAKRRHHMRIHEEGRYQCILPHIVAPLPPEHPPHTDTGVSWSFATWTHLQRHMRLCHPPTCPVCGRAFASREKMRRHQHTHAPREPLVCPWNGCDKAFQRASSLRVHISRVHHGERPFVCKVCGQSFGYKHLLQRHEHTHAKCEHHQDTSHVGQLKRKRARVLPCPWDKLGSDSCPKKFARLYDVRRHLASVHGLSLSDAELCTLMPEEPRAIKRPRAM</sequence>
<dbReference type="FunFam" id="3.30.160.60:FF:000032">
    <property type="entry name" value="Krueppel-like factor 4"/>
    <property type="match status" value="1"/>
</dbReference>
<feature type="domain" description="C2H2-type" evidence="10">
    <location>
        <begin position="42"/>
        <end position="69"/>
    </location>
</feature>
<dbReference type="AlphaFoldDB" id="A0AAJ6CLW4"/>
<evidence type="ECO:0000256" key="3">
    <source>
        <dbReference type="ARBA" id="ARBA00022737"/>
    </source>
</evidence>
<organism evidence="11 12">
    <name type="scientific">Malassezia arunalokei</name>
    <dbReference type="NCBI Taxonomy" id="1514897"/>
    <lineage>
        <taxon>Eukaryota</taxon>
        <taxon>Fungi</taxon>
        <taxon>Dikarya</taxon>
        <taxon>Basidiomycota</taxon>
        <taxon>Ustilaginomycotina</taxon>
        <taxon>Malasseziomycetes</taxon>
        <taxon>Malasseziales</taxon>
        <taxon>Malasseziaceae</taxon>
        <taxon>Malassezia</taxon>
    </lineage>
</organism>
<keyword evidence="12" id="KW-1185">Reference proteome</keyword>
<keyword evidence="8" id="KW-0539">Nucleus</keyword>
<dbReference type="GO" id="GO:0006357">
    <property type="term" value="P:regulation of transcription by RNA polymerase II"/>
    <property type="evidence" value="ECO:0007669"/>
    <property type="project" value="TreeGrafter"/>
</dbReference>
<keyword evidence="5" id="KW-0862">Zinc</keyword>
<evidence type="ECO:0000256" key="7">
    <source>
        <dbReference type="ARBA" id="ARBA00023163"/>
    </source>
</evidence>
<evidence type="ECO:0000256" key="4">
    <source>
        <dbReference type="ARBA" id="ARBA00022771"/>
    </source>
</evidence>
<keyword evidence="3" id="KW-0677">Repeat</keyword>
<dbReference type="GO" id="GO:0032502">
    <property type="term" value="P:developmental process"/>
    <property type="evidence" value="ECO:0007669"/>
    <property type="project" value="UniProtKB-ARBA"/>
</dbReference>
<dbReference type="PANTHER" id="PTHR46179:SF13">
    <property type="entry name" value="C2H2-TYPE DOMAIN-CONTAINING PROTEIN"/>
    <property type="match status" value="1"/>
</dbReference>
<feature type="domain" description="C2H2-type" evidence="10">
    <location>
        <begin position="288"/>
        <end position="315"/>
    </location>
</feature>
<dbReference type="InterPro" id="IPR013087">
    <property type="entry name" value="Znf_C2H2_type"/>
</dbReference>
<dbReference type="PANTHER" id="PTHR46179">
    <property type="entry name" value="ZINC FINGER PROTEIN"/>
    <property type="match status" value="1"/>
</dbReference>
<accession>A0AAJ6CLW4</accession>
<dbReference type="Proteomes" id="UP001217582">
    <property type="component" value="Chromosome 3"/>
</dbReference>
<feature type="domain" description="C2H2-type" evidence="10">
    <location>
        <begin position="257"/>
        <end position="287"/>
    </location>
</feature>
<protein>
    <recommendedName>
        <fullName evidence="10">C2H2-type domain-containing protein</fullName>
    </recommendedName>
</protein>
<dbReference type="GO" id="GO:0005634">
    <property type="term" value="C:nucleus"/>
    <property type="evidence" value="ECO:0007669"/>
    <property type="project" value="UniProtKB-SubCell"/>
</dbReference>
<evidence type="ECO:0000256" key="8">
    <source>
        <dbReference type="ARBA" id="ARBA00023242"/>
    </source>
</evidence>
<evidence type="ECO:0000256" key="6">
    <source>
        <dbReference type="ARBA" id="ARBA00023015"/>
    </source>
</evidence>
<evidence type="ECO:0000256" key="9">
    <source>
        <dbReference type="PROSITE-ProRule" id="PRU00042"/>
    </source>
</evidence>
<feature type="domain" description="C2H2-type" evidence="10">
    <location>
        <begin position="159"/>
        <end position="186"/>
    </location>
</feature>
<keyword evidence="4 9" id="KW-0863">Zinc-finger</keyword>
<feature type="domain" description="C2H2-type" evidence="10">
    <location>
        <begin position="12"/>
        <end position="41"/>
    </location>
</feature>
<keyword evidence="2" id="KW-0479">Metal-binding</keyword>
<dbReference type="Gene3D" id="3.30.160.60">
    <property type="entry name" value="Classic Zinc Finger"/>
    <property type="match status" value="7"/>
</dbReference>
<evidence type="ECO:0000256" key="5">
    <source>
        <dbReference type="ARBA" id="ARBA00022833"/>
    </source>
</evidence>
<feature type="domain" description="C2H2-type" evidence="10">
    <location>
        <begin position="124"/>
        <end position="154"/>
    </location>
</feature>
<keyword evidence="7" id="KW-0804">Transcription</keyword>
<dbReference type="EMBL" id="CP119918">
    <property type="protein sequence ID" value="WFD15745.1"/>
    <property type="molecule type" value="Genomic_DNA"/>
</dbReference>
<dbReference type="FunFam" id="3.30.160.60:FF:000446">
    <property type="entry name" value="Zinc finger protein"/>
    <property type="match status" value="1"/>
</dbReference>
<feature type="domain" description="C2H2-type" evidence="10">
    <location>
        <begin position="72"/>
        <end position="102"/>
    </location>
</feature>
<dbReference type="PROSITE" id="PS00028">
    <property type="entry name" value="ZINC_FINGER_C2H2_1"/>
    <property type="match status" value="8"/>
</dbReference>
<dbReference type="InterPro" id="IPR036236">
    <property type="entry name" value="Znf_C2H2_sf"/>
</dbReference>
<dbReference type="GO" id="GO:0008270">
    <property type="term" value="F:zinc ion binding"/>
    <property type="evidence" value="ECO:0007669"/>
    <property type="project" value="UniProtKB-KW"/>
</dbReference>
<evidence type="ECO:0000259" key="10">
    <source>
        <dbReference type="PROSITE" id="PS50157"/>
    </source>
</evidence>
<evidence type="ECO:0000313" key="12">
    <source>
        <dbReference type="Proteomes" id="UP001217582"/>
    </source>
</evidence>
<dbReference type="SMART" id="SM00355">
    <property type="entry name" value="ZnF_C2H2"/>
    <property type="match status" value="9"/>
</dbReference>